<dbReference type="PANTHER" id="PTHR12154:SF4">
    <property type="entry name" value="UDP-N-ACETYLGLUCOSAMINE TRANSFERASE SUBUNIT ALG14 HOMOLOG"/>
    <property type="match status" value="1"/>
</dbReference>
<dbReference type="GO" id="GO:0043541">
    <property type="term" value="C:UDP-N-acetylglucosamine transferase complex"/>
    <property type="evidence" value="ECO:0007669"/>
    <property type="project" value="TreeGrafter"/>
</dbReference>
<feature type="transmembrane region" description="Helical" evidence="11">
    <location>
        <begin position="6"/>
        <end position="24"/>
    </location>
</feature>
<feature type="transmembrane region" description="Helical" evidence="11">
    <location>
        <begin position="171"/>
        <end position="191"/>
    </location>
</feature>
<dbReference type="PANTHER" id="PTHR12154">
    <property type="entry name" value="GLYCOSYL TRANSFERASE-RELATED"/>
    <property type="match status" value="1"/>
</dbReference>
<dbReference type="Pfam" id="PF08660">
    <property type="entry name" value="Alg14"/>
    <property type="match status" value="1"/>
</dbReference>
<evidence type="ECO:0000256" key="3">
    <source>
        <dbReference type="ARBA" id="ARBA00009731"/>
    </source>
</evidence>
<proteinExistence type="inferred from homology"/>
<dbReference type="AlphaFoldDB" id="A0A0F7SL83"/>
<dbReference type="GO" id="GO:0004577">
    <property type="term" value="F:N-acetylglucosaminyldiphosphodolichol N-acetylglucosaminyltransferase activity"/>
    <property type="evidence" value="ECO:0007669"/>
    <property type="project" value="TreeGrafter"/>
</dbReference>
<evidence type="ECO:0000256" key="5">
    <source>
        <dbReference type="ARBA" id="ARBA00017467"/>
    </source>
</evidence>
<evidence type="ECO:0000256" key="6">
    <source>
        <dbReference type="ARBA" id="ARBA00022692"/>
    </source>
</evidence>
<keyword evidence="7 11" id="KW-0256">Endoplasmic reticulum</keyword>
<reference evidence="12" key="1">
    <citation type="submission" date="2014-08" db="EMBL/GenBank/DDBJ databases">
        <authorList>
            <person name="Sharma Rahul"/>
            <person name="Thines Marco"/>
        </authorList>
    </citation>
    <scope>NUCLEOTIDE SEQUENCE</scope>
</reference>
<dbReference type="GO" id="GO:0031965">
    <property type="term" value="C:nuclear membrane"/>
    <property type="evidence" value="ECO:0007669"/>
    <property type="project" value="UniProtKB-SubCell"/>
</dbReference>
<sequence length="257" mass="28401">MLPWIVPLILLTPLVVFYRVWYILPRGYLPQPSSSRTKDVTNIKDKRSDKVVGVFLGSGGHTYEALKILDIMDAAKYAGRVYIYSAGDSMSLRKAMEFESSLASAEIPSHQLKKSNSLQAFLTIPLPRARQVGQSYVSSIFTTLHTIVHTLYHFTISTVIHSRRSSRKKPFADILILNGPGTATCLVLAVLTSRFLGLPSPRTIYIESFARTNSISLSGRILRPLVDRFLVQWPGALSPEKEGLPPGSKGECVGVVV</sequence>
<evidence type="ECO:0000256" key="11">
    <source>
        <dbReference type="RuleBase" id="RU362127"/>
    </source>
</evidence>
<name>A0A0F7SL83_PHARH</name>
<comment type="caution">
    <text evidence="11">Lacks conserved residue(s) required for the propagation of feature annotation.</text>
</comment>
<keyword evidence="9 11" id="KW-0472">Membrane</keyword>
<dbReference type="Gene3D" id="3.40.50.2000">
    <property type="entry name" value="Glycogen Phosphorylase B"/>
    <property type="match status" value="1"/>
</dbReference>
<comment type="function">
    <text evidence="11">Involved in protein N-glycosylation. Essential for the second step of the dolichol-linked oligosaccharide pathway. Anchors the catalytic subunit ALG13 to the ER.</text>
</comment>
<evidence type="ECO:0000256" key="9">
    <source>
        <dbReference type="ARBA" id="ARBA00023136"/>
    </source>
</evidence>
<dbReference type="InterPro" id="IPR013969">
    <property type="entry name" value="Oligosacch_biosynth_Alg14"/>
</dbReference>
<evidence type="ECO:0000256" key="2">
    <source>
        <dbReference type="ARBA" id="ARBA00004590"/>
    </source>
</evidence>
<gene>
    <name evidence="11" type="primary">ALG14</name>
</gene>
<protein>
    <recommendedName>
        <fullName evidence="5 11">UDP-N-acetylglucosamine transferase subunit ALG14</fullName>
    </recommendedName>
    <alternativeName>
        <fullName evidence="10 11">Asparagine-linked glycosylation protein 14</fullName>
    </alternativeName>
</protein>
<keyword evidence="8 11" id="KW-1133">Transmembrane helix</keyword>
<evidence type="ECO:0000256" key="4">
    <source>
        <dbReference type="ARBA" id="ARBA00011335"/>
    </source>
</evidence>
<organism evidence="12">
    <name type="scientific">Phaffia rhodozyma</name>
    <name type="common">Yeast</name>
    <name type="synonym">Xanthophyllomyces dendrorhous</name>
    <dbReference type="NCBI Taxonomy" id="264483"/>
    <lineage>
        <taxon>Eukaryota</taxon>
        <taxon>Fungi</taxon>
        <taxon>Dikarya</taxon>
        <taxon>Basidiomycota</taxon>
        <taxon>Agaricomycotina</taxon>
        <taxon>Tremellomycetes</taxon>
        <taxon>Cystofilobasidiales</taxon>
        <taxon>Mrakiaceae</taxon>
        <taxon>Phaffia</taxon>
    </lineage>
</organism>
<comment type="subunit">
    <text evidence="4 11">Heterodimer with ALG13 to form a functional enzyme.</text>
</comment>
<keyword evidence="12" id="KW-0808">Transferase</keyword>
<evidence type="ECO:0000256" key="8">
    <source>
        <dbReference type="ARBA" id="ARBA00022989"/>
    </source>
</evidence>
<dbReference type="EMBL" id="LN483124">
    <property type="protein sequence ID" value="CED82216.1"/>
    <property type="molecule type" value="Genomic_DNA"/>
</dbReference>
<comment type="subcellular location">
    <subcellularLocation>
        <location evidence="1 11">Endoplasmic reticulum membrane</location>
        <topology evidence="1 11">Single-pass membrane protein</topology>
    </subcellularLocation>
    <subcellularLocation>
        <location evidence="2">Nucleus membrane</location>
        <topology evidence="2">Single-pass membrane protein</topology>
    </subcellularLocation>
</comment>
<dbReference type="GO" id="GO:0006488">
    <property type="term" value="P:dolichol-linked oligosaccharide biosynthetic process"/>
    <property type="evidence" value="ECO:0007669"/>
    <property type="project" value="InterPro"/>
</dbReference>
<evidence type="ECO:0000256" key="10">
    <source>
        <dbReference type="ARBA" id="ARBA00032062"/>
    </source>
</evidence>
<keyword evidence="6 11" id="KW-0812">Transmembrane</keyword>
<evidence type="ECO:0000313" key="12">
    <source>
        <dbReference type="EMBL" id="CED82216.1"/>
    </source>
</evidence>
<evidence type="ECO:0000256" key="1">
    <source>
        <dbReference type="ARBA" id="ARBA00004389"/>
    </source>
</evidence>
<comment type="similarity">
    <text evidence="3 11">Belongs to the ALG14 family.</text>
</comment>
<accession>A0A0F7SL83</accession>
<evidence type="ECO:0000256" key="7">
    <source>
        <dbReference type="ARBA" id="ARBA00022824"/>
    </source>
</evidence>